<reference evidence="3" key="1">
    <citation type="submission" date="2018-11" db="EMBL/GenBank/DDBJ databases">
        <authorList>
            <consortium name="Pathogen Informatics"/>
        </authorList>
    </citation>
    <scope>NUCLEOTIDE SEQUENCE</scope>
</reference>
<proteinExistence type="predicted"/>
<organism evidence="3 4">
    <name type="scientific">Protopolystoma xenopodis</name>
    <dbReference type="NCBI Taxonomy" id="117903"/>
    <lineage>
        <taxon>Eukaryota</taxon>
        <taxon>Metazoa</taxon>
        <taxon>Spiralia</taxon>
        <taxon>Lophotrochozoa</taxon>
        <taxon>Platyhelminthes</taxon>
        <taxon>Monogenea</taxon>
        <taxon>Polyopisthocotylea</taxon>
        <taxon>Polystomatidea</taxon>
        <taxon>Polystomatidae</taxon>
        <taxon>Protopolystoma</taxon>
    </lineage>
</organism>
<dbReference type="CDD" id="cd06257">
    <property type="entry name" value="DnaJ"/>
    <property type="match status" value="1"/>
</dbReference>
<evidence type="ECO:0000259" key="2">
    <source>
        <dbReference type="PROSITE" id="PS50076"/>
    </source>
</evidence>
<feature type="domain" description="J" evidence="2">
    <location>
        <begin position="1"/>
        <end position="42"/>
    </location>
</feature>
<dbReference type="OrthoDB" id="552049at2759"/>
<dbReference type="PANTHER" id="PTHR44029">
    <property type="entry name" value="DNAJ HOMOLOG SUBFAMILY C MEMBER 21"/>
    <property type="match status" value="1"/>
</dbReference>
<dbReference type="AlphaFoldDB" id="A0A448WVN6"/>
<evidence type="ECO:0000313" key="3">
    <source>
        <dbReference type="EMBL" id="VEL21358.1"/>
    </source>
</evidence>
<gene>
    <name evidence="3" type="ORF">PXEA_LOCUS14798</name>
</gene>
<dbReference type="EMBL" id="CAAALY010050873">
    <property type="protein sequence ID" value="VEL21358.1"/>
    <property type="molecule type" value="Genomic_DNA"/>
</dbReference>
<keyword evidence="4" id="KW-1185">Reference proteome</keyword>
<comment type="caution">
    <text evidence="3">The sequence shown here is derived from an EMBL/GenBank/DDBJ whole genome shotgun (WGS) entry which is preliminary data.</text>
</comment>
<feature type="region of interest" description="Disordered" evidence="1">
    <location>
        <begin position="100"/>
        <end position="135"/>
    </location>
</feature>
<name>A0A448WVN6_9PLAT</name>
<feature type="compositionally biased region" description="Polar residues" evidence="1">
    <location>
        <begin position="121"/>
        <end position="130"/>
    </location>
</feature>
<dbReference type="GO" id="GO:0005737">
    <property type="term" value="C:cytoplasm"/>
    <property type="evidence" value="ECO:0007669"/>
    <property type="project" value="TreeGrafter"/>
</dbReference>
<dbReference type="Gene3D" id="1.10.287.110">
    <property type="entry name" value="DnaJ domain"/>
    <property type="match status" value="1"/>
</dbReference>
<evidence type="ECO:0000313" key="4">
    <source>
        <dbReference type="Proteomes" id="UP000784294"/>
    </source>
</evidence>
<protein>
    <recommendedName>
        <fullName evidence="2">J domain-containing protein</fullName>
    </recommendedName>
</protein>
<accession>A0A448WVN6</accession>
<dbReference type="InterPro" id="IPR036869">
    <property type="entry name" value="J_dom_sf"/>
</dbReference>
<dbReference type="InterPro" id="IPR001623">
    <property type="entry name" value="DnaJ_domain"/>
</dbReference>
<evidence type="ECO:0000256" key="1">
    <source>
        <dbReference type="SAM" id="MobiDB-lite"/>
    </source>
</evidence>
<dbReference type="PROSITE" id="PS50076">
    <property type="entry name" value="DNAJ_2"/>
    <property type="match status" value="1"/>
</dbReference>
<dbReference type="Proteomes" id="UP000784294">
    <property type="component" value="Unassembled WGS sequence"/>
</dbReference>
<dbReference type="InterPro" id="IPR051964">
    <property type="entry name" value="Chaperone_stress_response"/>
</dbReference>
<dbReference type="Pfam" id="PF00226">
    <property type="entry name" value="DnaJ"/>
    <property type="match status" value="1"/>
</dbReference>
<feature type="compositionally biased region" description="Basic and acidic residues" evidence="1">
    <location>
        <begin position="100"/>
        <end position="118"/>
    </location>
</feature>
<dbReference type="PANTHER" id="PTHR44029:SF1">
    <property type="entry name" value="DNAJ HOMOLOG SUBFAMILY C MEMBER 21"/>
    <property type="match status" value="1"/>
</dbReference>
<dbReference type="SUPFAM" id="SSF46565">
    <property type="entry name" value="Chaperone J-domain"/>
    <property type="match status" value="1"/>
</dbReference>
<sequence>MKWHPDKNPDKLEEATSAFQAIQEAYRVLSDPRERQWYDLHRDQILLGHGTGSEKYEEKCVDIFAYFSKSCYSGFDNGPKGFYTVYRKIFEELADEELKASGNTHEDTDSSDEMEKAKKSSFGTSNANTKRNVRKQHKKNVFSKKNLKQYPSFGYSHSDYSDVVGPFYEFWEVFSTKRSYTWKEKYDIRQASSRFVGHSSGFLLVNIYSLTLKSNFRVL</sequence>